<keyword evidence="2 3" id="KW-0808">Transferase</keyword>
<protein>
    <submittedName>
        <fullName evidence="3">ADP-heptose:LPS heptosyltransferase</fullName>
    </submittedName>
</protein>
<dbReference type="PANTHER" id="PTHR30160">
    <property type="entry name" value="TETRAACYLDISACCHARIDE 4'-KINASE-RELATED"/>
    <property type="match status" value="1"/>
</dbReference>
<dbReference type="SUPFAM" id="SSF53756">
    <property type="entry name" value="UDP-Glycosyltransferase/glycogen phosphorylase"/>
    <property type="match status" value="1"/>
</dbReference>
<dbReference type="STRING" id="228957.SAMN04488008_10640"/>
<dbReference type="EMBL" id="FNZN01000006">
    <property type="protein sequence ID" value="SEL84392.1"/>
    <property type="molecule type" value="Genomic_DNA"/>
</dbReference>
<dbReference type="GO" id="GO:0008713">
    <property type="term" value="F:ADP-heptose-lipopolysaccharide heptosyltransferase activity"/>
    <property type="evidence" value="ECO:0007669"/>
    <property type="project" value="TreeGrafter"/>
</dbReference>
<dbReference type="GO" id="GO:0005829">
    <property type="term" value="C:cytosol"/>
    <property type="evidence" value="ECO:0007669"/>
    <property type="project" value="TreeGrafter"/>
</dbReference>
<organism evidence="3 4">
    <name type="scientific">Maribacter orientalis</name>
    <dbReference type="NCBI Taxonomy" id="228957"/>
    <lineage>
        <taxon>Bacteria</taxon>
        <taxon>Pseudomonadati</taxon>
        <taxon>Bacteroidota</taxon>
        <taxon>Flavobacteriia</taxon>
        <taxon>Flavobacteriales</taxon>
        <taxon>Flavobacteriaceae</taxon>
        <taxon>Maribacter</taxon>
    </lineage>
</organism>
<dbReference type="GO" id="GO:0009244">
    <property type="term" value="P:lipopolysaccharide core region biosynthetic process"/>
    <property type="evidence" value="ECO:0007669"/>
    <property type="project" value="TreeGrafter"/>
</dbReference>
<dbReference type="CDD" id="cd03789">
    <property type="entry name" value="GT9_LPS_heptosyltransferase"/>
    <property type="match status" value="1"/>
</dbReference>
<evidence type="ECO:0000313" key="3">
    <source>
        <dbReference type="EMBL" id="SEL84392.1"/>
    </source>
</evidence>
<accession>A0A1H7THL2</accession>
<keyword evidence="1" id="KW-0328">Glycosyltransferase</keyword>
<dbReference type="RefSeq" id="WP_245737225.1">
    <property type="nucleotide sequence ID" value="NZ_FNZN01000006.1"/>
</dbReference>
<dbReference type="Gene3D" id="3.40.50.2000">
    <property type="entry name" value="Glycogen Phosphorylase B"/>
    <property type="match status" value="2"/>
</dbReference>
<dbReference type="Pfam" id="PF01075">
    <property type="entry name" value="Glyco_transf_9"/>
    <property type="match status" value="1"/>
</dbReference>
<sequence length="350" mass="39230">MANNSQVHILVIRLSAMGDVAMTVPVILGICKKYPSVKITVLTKPFMAPIFSDIPNISVFNADVKGKHKGILGLWKLYKELANLQIHMVADLHHVLRSSILKQFFKLKTIPFIQIDKGRDEKKNLINPKRAKLEPLKSTFKRYSEVFEKLGYIISVDEMVVMPKKPFPKDFVHLKHNKEQLLVGIAPFAAFKGKMYPLNLMKEVVNELNNTNKYKIVLFGGGQKEVQILNTWDNQFNNVFNAAGKLSFSSELSLISNLELMLAMDSGNAHLAAMFGVSTVTLWGVTHPYAGFSPFGQSKDNALLADRVEYPLIPTSIYGNKLPAGYENVMSTIQPTQVVQKIIDIINNNV</sequence>
<proteinExistence type="predicted"/>
<dbReference type="PANTHER" id="PTHR30160:SF22">
    <property type="entry name" value="LIPOPOLYSACCHARIDE CORE BIOSYNTHESIS PROTEIN"/>
    <property type="match status" value="1"/>
</dbReference>
<evidence type="ECO:0000256" key="2">
    <source>
        <dbReference type="ARBA" id="ARBA00022679"/>
    </source>
</evidence>
<evidence type="ECO:0000313" key="4">
    <source>
        <dbReference type="Proteomes" id="UP000198990"/>
    </source>
</evidence>
<reference evidence="4" key="1">
    <citation type="submission" date="2016-10" db="EMBL/GenBank/DDBJ databases">
        <authorList>
            <person name="Varghese N."/>
            <person name="Submissions S."/>
        </authorList>
    </citation>
    <scope>NUCLEOTIDE SEQUENCE [LARGE SCALE GENOMIC DNA]</scope>
    <source>
        <strain evidence="4">DSM 16471</strain>
    </source>
</reference>
<gene>
    <name evidence="3" type="ORF">SAMN04488008_10640</name>
</gene>
<keyword evidence="4" id="KW-1185">Reference proteome</keyword>
<dbReference type="InterPro" id="IPR051199">
    <property type="entry name" value="LPS_LOS_Heptosyltrfase"/>
</dbReference>
<evidence type="ECO:0000256" key="1">
    <source>
        <dbReference type="ARBA" id="ARBA00022676"/>
    </source>
</evidence>
<dbReference type="InterPro" id="IPR002201">
    <property type="entry name" value="Glyco_trans_9"/>
</dbReference>
<dbReference type="Proteomes" id="UP000198990">
    <property type="component" value="Unassembled WGS sequence"/>
</dbReference>
<dbReference type="AlphaFoldDB" id="A0A1H7THL2"/>
<name>A0A1H7THL2_9FLAO</name>